<dbReference type="EMBL" id="CP059693">
    <property type="protein sequence ID" value="WDE10245.1"/>
    <property type="molecule type" value="Genomic_DNA"/>
</dbReference>
<dbReference type="Proteomes" id="UP001215231">
    <property type="component" value="Chromosome"/>
</dbReference>
<evidence type="ECO:0000313" key="2">
    <source>
        <dbReference type="EMBL" id="WDE10245.1"/>
    </source>
</evidence>
<keyword evidence="1" id="KW-0472">Membrane</keyword>
<sequence>MSFEQTSQNPALLTAMPELLLIILACSLILSGMLLLWTNWQKKQSSPWAKIVGWTLVSLATPFWITAYGPEFGITFELIIIALFAWALIVINYDLKPLKALPRSQINAKASSNKKRIGAQVIAVIVLCPIVSLCLSLAFGSLLPISLPDQLVVEALGFPIIWSLFAIWLCYTKKFWQLCTLLLVLSLVYIWHTFG</sequence>
<feature type="transmembrane region" description="Helical" evidence="1">
    <location>
        <begin position="151"/>
        <end position="171"/>
    </location>
</feature>
<feature type="transmembrane region" description="Helical" evidence="1">
    <location>
        <begin position="20"/>
        <end position="39"/>
    </location>
</feature>
<reference evidence="2 3" key="1">
    <citation type="journal article" date="2022" name="Mar. Drugs">
        <title>Bioassay-Guided Fractionation Leads to the Detection of Cholic Acid Generated by the Rare Thalassomonas sp.</title>
        <authorList>
            <person name="Pheiffer F."/>
            <person name="Schneider Y.K."/>
            <person name="Hansen E.H."/>
            <person name="Andersen J.H."/>
            <person name="Isaksson J."/>
            <person name="Busche T."/>
            <person name="R C."/>
            <person name="Kalinowski J."/>
            <person name="Zyl L.V."/>
            <person name="Trindade M."/>
        </authorList>
    </citation>
    <scope>NUCLEOTIDE SEQUENCE [LARGE SCALE GENOMIC DNA]</scope>
    <source>
        <strain evidence="2 3">A5K-61T</strain>
    </source>
</reference>
<keyword evidence="3" id="KW-1185">Reference proteome</keyword>
<evidence type="ECO:0000256" key="1">
    <source>
        <dbReference type="SAM" id="Phobius"/>
    </source>
</evidence>
<evidence type="ECO:0000313" key="3">
    <source>
        <dbReference type="Proteomes" id="UP001215231"/>
    </source>
</evidence>
<dbReference type="RefSeq" id="WP_274050269.1">
    <property type="nucleotide sequence ID" value="NZ_CP059693.1"/>
</dbReference>
<feature type="transmembrane region" description="Helical" evidence="1">
    <location>
        <begin position="178"/>
        <end position="194"/>
    </location>
</feature>
<protein>
    <submittedName>
        <fullName evidence="2">Uncharacterized protein</fullName>
    </submittedName>
</protein>
<keyword evidence="1" id="KW-1133">Transmembrane helix</keyword>
<name>A0ABY7VAB9_9GAMM</name>
<proteinExistence type="predicted"/>
<accession>A0ABY7VAB9</accession>
<feature type="transmembrane region" description="Helical" evidence="1">
    <location>
        <begin position="51"/>
        <end position="68"/>
    </location>
</feature>
<feature type="transmembrane region" description="Helical" evidence="1">
    <location>
        <begin position="116"/>
        <end position="139"/>
    </location>
</feature>
<feature type="transmembrane region" description="Helical" evidence="1">
    <location>
        <begin position="74"/>
        <end position="95"/>
    </location>
</feature>
<gene>
    <name evidence="2" type="ORF">H3N35_18435</name>
</gene>
<keyword evidence="1" id="KW-0812">Transmembrane</keyword>
<organism evidence="2 3">
    <name type="scientific">Thalassomonas haliotis</name>
    <dbReference type="NCBI Taxonomy" id="485448"/>
    <lineage>
        <taxon>Bacteria</taxon>
        <taxon>Pseudomonadati</taxon>
        <taxon>Pseudomonadota</taxon>
        <taxon>Gammaproteobacteria</taxon>
        <taxon>Alteromonadales</taxon>
        <taxon>Colwelliaceae</taxon>
        <taxon>Thalassomonas</taxon>
    </lineage>
</organism>